<dbReference type="PANTHER" id="PTHR23077">
    <property type="entry name" value="AAA-FAMILY ATPASE"/>
    <property type="match status" value="1"/>
</dbReference>
<evidence type="ECO:0000259" key="2">
    <source>
        <dbReference type="Pfam" id="PF00004"/>
    </source>
</evidence>
<dbReference type="InterPro" id="IPR050168">
    <property type="entry name" value="AAA_ATPase_domain"/>
</dbReference>
<dbReference type="GO" id="GO:0005524">
    <property type="term" value="F:ATP binding"/>
    <property type="evidence" value="ECO:0007669"/>
    <property type="project" value="InterPro"/>
</dbReference>
<name>A0A5C2FSL5_9CHLO</name>
<feature type="region of interest" description="Disordered" evidence="1">
    <location>
        <begin position="1523"/>
        <end position="1545"/>
    </location>
</feature>
<keyword evidence="3" id="KW-0934">Plastid</keyword>
<dbReference type="PANTHER" id="PTHR23077:SF117">
    <property type="entry name" value="AAA+ ATPASE DOMAIN-CONTAINING PROTEIN"/>
    <property type="match status" value="1"/>
</dbReference>
<feature type="region of interest" description="Disordered" evidence="1">
    <location>
        <begin position="3011"/>
        <end position="3030"/>
    </location>
</feature>
<sequence>MNVSVLINLHNPKLNIPGSAQTRGVVTGVATSKIELSAGFANSKEKVQDKAGRNLNKKTFVYQYLLSRLLNGSCACTPFPKVGSEGLQKSQIFVAKQGYSNSVTGSNNTFTSFASTSLFIPKAENGKLKDDQTGLFCIHGVGRDQIRNFFPYRKSFLCYWLFPFVGFVFTLGKNGEILNTNNTFNYTFNSNSAAASPLAKTNKIIYNIPCASRIKSRFASCTPEGTGASMHALALRAPVQEAQGNHQNPSGFEEKRTKQIEDASFLYKKLKDRSDFYNSFSSSSLVPFGKEGNSNSLKNNDKLYQQCCLYLQSLENYLSLNTNLNELENTASTIGLLSASSLPKKPRFFGQPSVFELPENQRVLRLTEDSSKHAKAQENYKLDIFDKVKNVFLLKNPSQGQKRSCQKPKVVKGRSNAVFFEETLYKKPLVFGRSELLWYEIPYPYFTYINSYEGSKGSEKGSTFFDSSLYTFVSNEKIRKNLTFPHIGEALKRRSGIFYTFSNVAPFSTSPSLSLFVGKGNREDFETPPRTSLQKSLLPIFVQAKNSKFHLKLMAWSGALPEEQSKPTYDALGKNSTGLFKPPIVLKKGALHLKKGNGVQKAFLPKKPRFFGQPSVFDSFASAFDTRASSYSHRVFSLAEGRACVEGEKAQENALFLFSGKNNISDNLRRSWLLRVASSLPKKPRFFGQPSVFELPKEDQSPVGLQGKQTSSDFLSTYSNVNPISSYLKASVILDNYAKNKSMQSILLFDTLNKKQSAALVPEVHSAPFLTLSKMSTSKGQNRFKNQRFLTASLYQKPTVFGRSELPSSKIVDFALDEFFSRFFANGEYDSFIETNLNLSSTSQKAVQKPKVFDSFASALEPPFIFSPLLIPDKAREAQKSEHSIVSSILSNSKELDQKKFEGIWTEFLKTVTKKHIKANQESLNDFKEQSSISTKSGKKLSKETLYKLLFDSLEKSFFSLADGKGNMQINDTVTFTETGSSKRANKRNNIQIKLSHPILMSACQKPGQALPLLSNSFSACTKIEDFCSVQKAELVKGRSNGVFFEETQGKPTATTVKESDKISNKKQIKDFTFTRKALTGFSIDNSKGRSATVHLLQSQKRSASSLSSRQKPEVIKKQSFLKEPLQNPSDFETSPVQKSSIFVAKRPKKFNKKLNINEYLQYSTFIKKYATNVKNVLLKSRFKESSDIFSNKGQSAHSAFFDAPFFEKRVLQKTKFFDKPKVVKGRSNAVFFEETTGFENVSKAKRPVVQSVYAYSESARMEKLLRAYFSIKKGKVPASISQRQFKNQRLSSQKALLFDKTAFFSKTCTDARSAPMHAPFQNPKGFEVQEAQGSARSAENSKKEAVFACTRGAYQKNTLNVLKWTSRLKTQINKKFIEKNPILFLNNDNPTISFKPNKGIEIVKQFNNVYKHKFSPRLLIKNRSFIINNRFISSNIKEKGISPLLLSRFSMGVVIKPLLPSYFLENEKLPSAQNSTDSKKTAFFGRSELFKKLRFLKQLENNRISLKKWAYDKVDMSLETKRKYTQKKRRRKKLKKETRRRKKRKRFYPRPNWIRYRLYLNFLKKRYDKNSKTYHNTFSFYKGSLHKSFQNFVKKEFFQKTAFFDKQSAYIFYKVKNVKSLPKKLRFFGQPKFFELPLRHGAPYSSKELLKGSTKIFDFCSENNLKRFVSVSNNRPYIVLKNKETFADSSLISLNPSKDNFTISRVVLGDFKRVLWKSYWLRSNLNPYLKRVKTYLTEIKESTQRWEFFRNVNNFVNFVGGFVSPLLLSPFESPANYMNFSKWDKSLYLSEYNRITYQRIQEFISQIRENALLPAAAIQGSSEGMGRNVKGQSRSASSATHISHLNLQDNKREAVLSKRKSTDFWVKLGKTLMAESYAQSTLLKKSWLCAPRTKEPTLPQLRMYWAFSKTSLLRTYGANGSFKNFNKRKETWTVGKTREQTKYNKTKKIYRDLSLKLQTLLNEQYELWASPGAWNSQFRLKNSLSLKKENPRFLTEDSYAFDSFEEVQGLKRSGEQVKQEKDSPASVSSFGKARPLVLQNALKKARLKEEKSIFLFNKSVSNNKYKYENLNALTLHQYKKNIQLRSALPRLNSPLTISPAPSAWSTKLTNKSSYWWSDALTAKGFMPLELSQFQFLNKTETSQSLRNSESYLPPSQSFTNFTLFDLGSRVSLSTKIASPAFSSDTKAFKISALLFHFCSIISLISISQIRDLLKLYFLGISKIYKSSIGILGFSFDLFASIQKTSQRQFKNKRFLRRSALPQGQKRSARFASPMHAPLQNRRFCSEAHPFAYSAPVQNPLGFEVREAKRKGVQEALGRSAVIKGRSNSVATNFLSFAASRTPFGSPTATGAYMENYAKVKGAQTISLNYQKSSPYTNVKELKTLSKKKTSQGSEGQKQSASLVKKRRFWKELPFVKTYTTLYSLIFINFLLENLNGFYFKTNRLFKQTFDIFGRFGPRSLFNFLEKPGELIGDWIAYMFLVEWASDMTNTIPENVDVYLGTTTLKATRALHGVNLLSIYQNRSVSFSQKTQFFDKPSLFDMESFVRRSNVSILNIGSTFIQRRIYHLYEILLQRFYQPDTDLIVRQKKGVIFWDIWGDFLMQVAEDSNINISELTSLKEEQIKLFEKAQEQKHFTIESPKPDNFENHSFSDNKSFRFLRRKEKRSGVKGFKSFVPPLLLNNISAKGFSVLDKGTTPSTPSTGWASQFKNLWFACTFGARSAPSQKEKLFDKTEFFLKRRSAPLLFSPSSSDKSKETEQSSLVVPKSLLLYTAKLFQAQQFLSYQGKDTELFIDLHPPKSFSMVSFLKRNESIQHPIGSLVCQIFSGIMSKQISKNILVVGPGSSIGRDGGAEKTLLIQAIAGETELKIITDNAYRYAMVNRGVAVGIKLLRDVFDSLALHTPCLFLIEDIHAIGERRPLLISDDENTKGAESNSFGSQREEIHEKNQVLYQLNKHVITHYRKPYKGDFSMLIPTNHFCFDLFRRNTGFAGNYPSKKQNLSFNAPRISIKSEGRSDQSNDSQTSNTSLLSTHATVPSRLLVKSSQLFAPPATSPFSVLTLKEEKKFKPYKIVSEMPWSGLPGEQLAQVSKSSYSVRVKVALLADMAISTLSVKLDMITDLLVIIDSVKGNRGFVVFATTHVPYILDPALRRPGRLDETITLGLFPSILSRWEILKSSFGLFTAGKEQTGFHKGLSLDLTYSITFGHHPNRPSLFSNSAGWAEGASQSSEGNSQFSQGNSFSKRMKQNNSSFAEGELTQFSNKAQAQNSSLIHTYSQAIANKLLPSRFYSRSASFPSLLFLNSSENVIKDRKIMKEISNINKFQTLRRQKPSVFEALRFKTLQALRKRNIYSIFQISNSTFFTKSKMSTSQKQFKNQRFLTASFFEPLPISKEIQIMQQKQKAPFDVNKILSQTYFYASLLLYEASINVKNCPQFLDTPSSLFVTNQTTPLSLYASLYASPQQFKAFIVNFISGKLGETLLFSGIRPASFVTQNKEVINGFNSIPSSPLLPVKSVGVYTSYGLSSTWKALSSLVISFVHKRFLYHSNLIVPKFLYFNNQSSLLEPPSPPSSNILLPARRYENYKRSFSVFSGQQISKGRSVGIMDKIQAHQQQRLIKRLYGFPVQESFRSEVMENRSTSFSNASLMIGSFSSILQKPSNSNWFVKNRILMRHKNYLTNQWWNGQLPEHNAETTFLSDIDWRSTFVESIGDLILDFPDADQHYNPRNRRWLLTSRSGSYHNWFDFDKTIYSEIYSHFIFDSFVKAYYIYEQNREVLDFYAYYVLKNGLHNVLNEFAILKLYKRFGTLSKPIPPAKQV</sequence>
<dbReference type="Gene3D" id="3.40.50.300">
    <property type="entry name" value="P-loop containing nucleotide triphosphate hydrolases"/>
    <property type="match status" value="2"/>
</dbReference>
<dbReference type="SUPFAM" id="SSF52540">
    <property type="entry name" value="P-loop containing nucleoside triphosphate hydrolases"/>
    <property type="match status" value="1"/>
</dbReference>
<dbReference type="InterPro" id="IPR003959">
    <property type="entry name" value="ATPase_AAA_core"/>
</dbReference>
<proteinExistence type="predicted"/>
<dbReference type="InterPro" id="IPR027417">
    <property type="entry name" value="P-loop_NTPase"/>
</dbReference>
<keyword evidence="3" id="KW-0150">Chloroplast</keyword>
<dbReference type="GO" id="GO:0016887">
    <property type="term" value="F:ATP hydrolysis activity"/>
    <property type="evidence" value="ECO:0007669"/>
    <property type="project" value="InterPro"/>
</dbReference>
<organism evidence="3">
    <name type="scientific">Chlorosarcinopsis eremi</name>
    <dbReference type="NCBI Taxonomy" id="332213"/>
    <lineage>
        <taxon>Eukaryota</taxon>
        <taxon>Viridiplantae</taxon>
        <taxon>Chlorophyta</taxon>
        <taxon>core chlorophytes</taxon>
        <taxon>Chlorophyceae</taxon>
        <taxon>Chlorosarcinales</taxon>
        <taxon>Chlorosarcinaceae</taxon>
        <taxon>Chlorosarcinopsis</taxon>
    </lineage>
</organism>
<keyword evidence="3" id="KW-0131">Cell cycle</keyword>
<dbReference type="GO" id="GO:0051301">
    <property type="term" value="P:cell division"/>
    <property type="evidence" value="ECO:0007669"/>
    <property type="project" value="UniProtKB-KW"/>
</dbReference>
<evidence type="ECO:0000313" key="3">
    <source>
        <dbReference type="EMBL" id="QEP09191.1"/>
    </source>
</evidence>
<feature type="compositionally biased region" description="Polar residues" evidence="1">
    <location>
        <begin position="3018"/>
        <end position="3030"/>
    </location>
</feature>
<reference evidence="3" key="1">
    <citation type="submission" date="2019-06" db="EMBL/GenBank/DDBJ databases">
        <authorList>
            <person name="Khani Juy-Abad F."/>
            <person name="Mohammadi P."/>
            <person name="Zarrabi M."/>
        </authorList>
    </citation>
    <scope>NUCLEOTIDE SEQUENCE</scope>
</reference>
<feature type="domain" description="ATPase AAA-type core" evidence="2">
    <location>
        <begin position="2854"/>
        <end position="2930"/>
    </location>
</feature>
<feature type="compositionally biased region" description="Basic residues" evidence="1">
    <location>
        <begin position="1524"/>
        <end position="1545"/>
    </location>
</feature>
<geneLocation type="chloroplast" evidence="3"/>
<dbReference type="EMBL" id="MN102114">
    <property type="protein sequence ID" value="QEP09191.1"/>
    <property type="molecule type" value="Genomic_DNA"/>
</dbReference>
<accession>A0A5C2FSL5</accession>
<dbReference type="Pfam" id="PF00004">
    <property type="entry name" value="AAA"/>
    <property type="match status" value="1"/>
</dbReference>
<evidence type="ECO:0000256" key="1">
    <source>
        <dbReference type="SAM" id="MobiDB-lite"/>
    </source>
</evidence>
<protein>
    <submittedName>
        <fullName evidence="3">Cell division protein</fullName>
    </submittedName>
</protein>
<keyword evidence="3" id="KW-0132">Cell division</keyword>
<gene>
    <name evidence="3" type="primary">ftsH</name>
</gene>